<evidence type="ECO:0000313" key="3">
    <source>
        <dbReference type="Proteomes" id="UP001152622"/>
    </source>
</evidence>
<evidence type="ECO:0000313" key="2">
    <source>
        <dbReference type="EMBL" id="KAJ8361535.1"/>
    </source>
</evidence>
<feature type="compositionally biased region" description="Basic and acidic residues" evidence="1">
    <location>
        <begin position="41"/>
        <end position="51"/>
    </location>
</feature>
<gene>
    <name evidence="2" type="ORF">SKAU_G00180600</name>
</gene>
<dbReference type="AlphaFoldDB" id="A0A9Q1FMS9"/>
<evidence type="ECO:0000256" key="1">
    <source>
        <dbReference type="SAM" id="MobiDB-lite"/>
    </source>
</evidence>
<dbReference type="EMBL" id="JAINUF010000005">
    <property type="protein sequence ID" value="KAJ8361535.1"/>
    <property type="molecule type" value="Genomic_DNA"/>
</dbReference>
<dbReference type="Proteomes" id="UP001152622">
    <property type="component" value="Chromosome 5"/>
</dbReference>
<dbReference type="OrthoDB" id="1679758at2759"/>
<accession>A0A9Q1FMS9</accession>
<comment type="caution">
    <text evidence="2">The sequence shown here is derived from an EMBL/GenBank/DDBJ whole genome shotgun (WGS) entry which is preliminary data.</text>
</comment>
<feature type="region of interest" description="Disordered" evidence="1">
    <location>
        <begin position="1"/>
        <end position="51"/>
    </location>
</feature>
<sequence length="51" mass="5335">MCPLGGARESDGMKKRGAGQPECTRGGRLLLGGPGWARWPSGEKCRSSSSD</sequence>
<keyword evidence="3" id="KW-1185">Reference proteome</keyword>
<organism evidence="2 3">
    <name type="scientific">Synaphobranchus kaupii</name>
    <name type="common">Kaup's arrowtooth eel</name>
    <dbReference type="NCBI Taxonomy" id="118154"/>
    <lineage>
        <taxon>Eukaryota</taxon>
        <taxon>Metazoa</taxon>
        <taxon>Chordata</taxon>
        <taxon>Craniata</taxon>
        <taxon>Vertebrata</taxon>
        <taxon>Euteleostomi</taxon>
        <taxon>Actinopterygii</taxon>
        <taxon>Neopterygii</taxon>
        <taxon>Teleostei</taxon>
        <taxon>Anguilliformes</taxon>
        <taxon>Synaphobranchidae</taxon>
        <taxon>Synaphobranchus</taxon>
    </lineage>
</organism>
<proteinExistence type="predicted"/>
<protein>
    <submittedName>
        <fullName evidence="2">Uncharacterized protein</fullName>
    </submittedName>
</protein>
<name>A0A9Q1FMS9_SYNKA</name>
<reference evidence="2" key="1">
    <citation type="journal article" date="2023" name="Science">
        <title>Genome structures resolve the early diversification of teleost fishes.</title>
        <authorList>
            <person name="Parey E."/>
            <person name="Louis A."/>
            <person name="Montfort J."/>
            <person name="Bouchez O."/>
            <person name="Roques C."/>
            <person name="Iampietro C."/>
            <person name="Lluch J."/>
            <person name="Castinel A."/>
            <person name="Donnadieu C."/>
            <person name="Desvignes T."/>
            <person name="Floi Bucao C."/>
            <person name="Jouanno E."/>
            <person name="Wen M."/>
            <person name="Mejri S."/>
            <person name="Dirks R."/>
            <person name="Jansen H."/>
            <person name="Henkel C."/>
            <person name="Chen W.J."/>
            <person name="Zahm M."/>
            <person name="Cabau C."/>
            <person name="Klopp C."/>
            <person name="Thompson A.W."/>
            <person name="Robinson-Rechavi M."/>
            <person name="Braasch I."/>
            <person name="Lecointre G."/>
            <person name="Bobe J."/>
            <person name="Postlethwait J.H."/>
            <person name="Berthelot C."/>
            <person name="Roest Crollius H."/>
            <person name="Guiguen Y."/>
        </authorList>
    </citation>
    <scope>NUCLEOTIDE SEQUENCE</scope>
    <source>
        <strain evidence="2">WJC10195</strain>
    </source>
</reference>